<organism evidence="1 2">
    <name type="scientific">Alterisphingorhabdus coralli</name>
    <dbReference type="NCBI Taxonomy" id="3071408"/>
    <lineage>
        <taxon>Bacteria</taxon>
        <taxon>Pseudomonadati</taxon>
        <taxon>Pseudomonadota</taxon>
        <taxon>Alphaproteobacteria</taxon>
        <taxon>Sphingomonadales</taxon>
        <taxon>Sphingomonadaceae</taxon>
        <taxon>Alterisphingorhabdus (ex Yan et al. 2024)</taxon>
    </lineage>
</organism>
<evidence type="ECO:0000313" key="2">
    <source>
        <dbReference type="Proteomes" id="UP001302429"/>
    </source>
</evidence>
<dbReference type="KEGG" id="acoa:RB602_02375"/>
<sequence length="306" mass="32045">MAVPSSVATPYSSVGRSAATLSQTVAAQQQMAYWEHVRFTPLAPASPPSVFAEPVLHAAPDRFRLNQLAERVAKLRPFSRPDRFAIDSWLFARPGGGVSAIGGRSQYGGSQGGAILRYMLGNGRPSAPMLFARATRAFAGPAQPELAVGVSARPVPSIPVRIAAEQRLALDETGFSRPAIYAVTELAPMTLPEGASLSTYGQVGLIGIESPAYFFDLQLVAQKPIIQGKDRTVSIGAGVWSGGQGPVDEDGGSGIAQVARLDVGPRAAFNLSVVGQPAQLAVDWRQRIAGNADPGSGPALTLSTRF</sequence>
<evidence type="ECO:0000313" key="1">
    <source>
        <dbReference type="EMBL" id="WOE75579.1"/>
    </source>
</evidence>
<dbReference type="EMBL" id="CP136594">
    <property type="protein sequence ID" value="WOE75579.1"/>
    <property type="molecule type" value="Genomic_DNA"/>
</dbReference>
<dbReference type="Proteomes" id="UP001302429">
    <property type="component" value="Chromosome"/>
</dbReference>
<reference evidence="1 2" key="1">
    <citation type="submission" date="2023-10" db="EMBL/GenBank/DDBJ databases">
        <title>Complete genome sequence of a Sphingomonadaceae bacterium.</title>
        <authorList>
            <person name="Yan C."/>
        </authorList>
    </citation>
    <scope>NUCLEOTIDE SEQUENCE [LARGE SCALE GENOMIC DNA]</scope>
    <source>
        <strain evidence="1 2">SCSIO 66989</strain>
    </source>
</reference>
<keyword evidence="2" id="KW-1185">Reference proteome</keyword>
<gene>
    <name evidence="1" type="ORF">RB602_02375</name>
</gene>
<protein>
    <submittedName>
        <fullName evidence="1">Uncharacterized protein</fullName>
    </submittedName>
</protein>
<accession>A0AA97F735</accession>
<name>A0AA97F735_9SPHN</name>
<dbReference type="AlphaFoldDB" id="A0AA97F735"/>
<dbReference type="RefSeq" id="WP_317082611.1">
    <property type="nucleotide sequence ID" value="NZ_CP136594.1"/>
</dbReference>
<proteinExistence type="predicted"/>